<sequence length="73" mass="8223">MSRTDRHRPQRVQVADPAEPHRVQGSADHVWLLHRACGHPGCSLRPESRRANRRERRAARQAARAVVEGLGDA</sequence>
<keyword evidence="3" id="KW-1185">Reference proteome</keyword>
<organism evidence="2 3">
    <name type="scientific">Kineococcus endophyticus</name>
    <dbReference type="NCBI Taxonomy" id="1181883"/>
    <lineage>
        <taxon>Bacteria</taxon>
        <taxon>Bacillati</taxon>
        <taxon>Actinomycetota</taxon>
        <taxon>Actinomycetes</taxon>
        <taxon>Kineosporiales</taxon>
        <taxon>Kineosporiaceae</taxon>
        <taxon>Kineococcus</taxon>
    </lineage>
</organism>
<name>A0ABV3P750_9ACTN</name>
<comment type="caution">
    <text evidence="2">The sequence shown here is derived from an EMBL/GenBank/DDBJ whole genome shotgun (WGS) entry which is preliminary data.</text>
</comment>
<dbReference type="Proteomes" id="UP001555826">
    <property type="component" value="Unassembled WGS sequence"/>
</dbReference>
<proteinExistence type="predicted"/>
<evidence type="ECO:0000313" key="3">
    <source>
        <dbReference type="Proteomes" id="UP001555826"/>
    </source>
</evidence>
<protein>
    <submittedName>
        <fullName evidence="2">Uncharacterized protein</fullName>
    </submittedName>
</protein>
<accession>A0ABV3P750</accession>
<gene>
    <name evidence="2" type="ORF">AB1207_11870</name>
</gene>
<evidence type="ECO:0000313" key="2">
    <source>
        <dbReference type="EMBL" id="MEW9265449.1"/>
    </source>
</evidence>
<dbReference type="RefSeq" id="WP_367638530.1">
    <property type="nucleotide sequence ID" value="NZ_JBFNQN010000007.1"/>
</dbReference>
<evidence type="ECO:0000256" key="1">
    <source>
        <dbReference type="SAM" id="MobiDB-lite"/>
    </source>
</evidence>
<dbReference type="EMBL" id="JBFNQN010000007">
    <property type="protein sequence ID" value="MEW9265449.1"/>
    <property type="molecule type" value="Genomic_DNA"/>
</dbReference>
<reference evidence="2 3" key="1">
    <citation type="submission" date="2024-07" db="EMBL/GenBank/DDBJ databases">
        <authorList>
            <person name="Thanompreechachai J."/>
            <person name="Duangmal K."/>
        </authorList>
    </citation>
    <scope>NUCLEOTIDE SEQUENCE [LARGE SCALE GENOMIC DNA]</scope>
    <source>
        <strain evidence="2 3">KCTC 19886</strain>
    </source>
</reference>
<feature type="compositionally biased region" description="Basic residues" evidence="1">
    <location>
        <begin position="1"/>
        <end position="10"/>
    </location>
</feature>
<feature type="region of interest" description="Disordered" evidence="1">
    <location>
        <begin position="1"/>
        <end position="23"/>
    </location>
</feature>